<feature type="region of interest" description="Disordered" evidence="1">
    <location>
        <begin position="500"/>
        <end position="556"/>
    </location>
</feature>
<name>A0A6A5SV52_9PLEO</name>
<dbReference type="InterPro" id="IPR000182">
    <property type="entry name" value="GNAT_dom"/>
</dbReference>
<feature type="compositionally biased region" description="Polar residues" evidence="1">
    <location>
        <begin position="608"/>
        <end position="625"/>
    </location>
</feature>
<gene>
    <name evidence="3" type="ORF">EJ02DRAFT_398525</name>
</gene>
<feature type="compositionally biased region" description="Low complexity" evidence="1">
    <location>
        <begin position="500"/>
        <end position="509"/>
    </location>
</feature>
<dbReference type="Gene3D" id="3.40.630.30">
    <property type="match status" value="1"/>
</dbReference>
<proteinExistence type="predicted"/>
<feature type="region of interest" description="Disordered" evidence="1">
    <location>
        <begin position="303"/>
        <end position="325"/>
    </location>
</feature>
<organism evidence="3 4">
    <name type="scientific">Clathrospora elynae</name>
    <dbReference type="NCBI Taxonomy" id="706981"/>
    <lineage>
        <taxon>Eukaryota</taxon>
        <taxon>Fungi</taxon>
        <taxon>Dikarya</taxon>
        <taxon>Ascomycota</taxon>
        <taxon>Pezizomycotina</taxon>
        <taxon>Dothideomycetes</taxon>
        <taxon>Pleosporomycetidae</taxon>
        <taxon>Pleosporales</taxon>
        <taxon>Diademaceae</taxon>
        <taxon>Clathrospora</taxon>
    </lineage>
</organism>
<evidence type="ECO:0000259" key="2">
    <source>
        <dbReference type="Pfam" id="PF00583"/>
    </source>
</evidence>
<feature type="region of interest" description="Disordered" evidence="1">
    <location>
        <begin position="573"/>
        <end position="592"/>
    </location>
</feature>
<keyword evidence="4" id="KW-1185">Reference proteome</keyword>
<feature type="compositionally biased region" description="Polar residues" evidence="1">
    <location>
        <begin position="313"/>
        <end position="325"/>
    </location>
</feature>
<feature type="domain" description="N-acetyltransferase" evidence="2">
    <location>
        <begin position="68"/>
        <end position="145"/>
    </location>
</feature>
<evidence type="ECO:0000313" key="3">
    <source>
        <dbReference type="EMBL" id="KAF1944361.1"/>
    </source>
</evidence>
<dbReference type="Proteomes" id="UP000800038">
    <property type="component" value="Unassembled WGS sequence"/>
</dbReference>
<dbReference type="InterPro" id="IPR016181">
    <property type="entry name" value="Acyl_CoA_acyltransferase"/>
</dbReference>
<reference evidence="3" key="1">
    <citation type="journal article" date="2020" name="Stud. Mycol.">
        <title>101 Dothideomycetes genomes: a test case for predicting lifestyles and emergence of pathogens.</title>
        <authorList>
            <person name="Haridas S."/>
            <person name="Albert R."/>
            <person name="Binder M."/>
            <person name="Bloem J."/>
            <person name="Labutti K."/>
            <person name="Salamov A."/>
            <person name="Andreopoulos B."/>
            <person name="Baker S."/>
            <person name="Barry K."/>
            <person name="Bills G."/>
            <person name="Bluhm B."/>
            <person name="Cannon C."/>
            <person name="Castanera R."/>
            <person name="Culley D."/>
            <person name="Daum C."/>
            <person name="Ezra D."/>
            <person name="Gonzalez J."/>
            <person name="Henrissat B."/>
            <person name="Kuo A."/>
            <person name="Liang C."/>
            <person name="Lipzen A."/>
            <person name="Lutzoni F."/>
            <person name="Magnuson J."/>
            <person name="Mondo S."/>
            <person name="Nolan M."/>
            <person name="Ohm R."/>
            <person name="Pangilinan J."/>
            <person name="Park H.-J."/>
            <person name="Ramirez L."/>
            <person name="Alfaro M."/>
            <person name="Sun H."/>
            <person name="Tritt A."/>
            <person name="Yoshinaga Y."/>
            <person name="Zwiers L.-H."/>
            <person name="Turgeon B."/>
            <person name="Goodwin S."/>
            <person name="Spatafora J."/>
            <person name="Crous P."/>
            <person name="Grigoriev I."/>
        </authorList>
    </citation>
    <scope>NUCLEOTIDE SEQUENCE</scope>
    <source>
        <strain evidence="3">CBS 161.51</strain>
    </source>
</reference>
<sequence>MEGGRQPPQAEILYRAPSDNESVDYRIRAAPNSLQEDPDVEEDIVYRITPGGRITVAQVETCAKSFSSYYGVWGETAWRKMAQCLPDSTNNVLVSAMAEDDRQVGHCVVSQWAHGDDRVWWITQLLVLPAYRNQRRATRMLQTLTLHYDIGKKSDQNDFVGVASCQPYTICAILRVFGRGIESIPSKPDWEKSPSEHAHAPLESSKCAPLMSAAPVNYIHDATLRPKMLQANTEFLVDHTEPDDALRRVVHGMNKQMREPWEWLFGDLAEGHEYLCVLDFRHDPNYKMERQFCDRSEIPNEIQPVEEVEKSSTARSKPSSQPQNSVDYAGIDQYLLEFPGSCILDPRISHLTHKSTNRANSKRINEAKMLLAKQRQTLPNIMGAKRIPDQLRQAYRAGSFPLPEYMSSWRAFRDYAHEVFESDLNVDARLLILQAIHFQELLEDDESLRRGAERKRIEEERGQEKKNIKHMKMEQRIPLRSLTTNRTTALQRAKFLAKSSASASTSGIATPNSQMKPKLPSVSRLGNPRSAKPPARTPPKQLQSAKHNVKPSGPALGYAKVSLKSRARSEFTPISDVNKPPRTEYQQMTPPATPVQPAIAANTNFETPATGSTLRPETTSPQLFFSDSSSVGSGRSSVPMRRFPKNSGHILNRAKVEGVALGMRGRKAS</sequence>
<dbReference type="GO" id="GO:0016747">
    <property type="term" value="F:acyltransferase activity, transferring groups other than amino-acyl groups"/>
    <property type="evidence" value="ECO:0007669"/>
    <property type="project" value="InterPro"/>
</dbReference>
<dbReference type="SUPFAM" id="SSF55729">
    <property type="entry name" value="Acyl-CoA N-acyltransferases (Nat)"/>
    <property type="match status" value="1"/>
</dbReference>
<dbReference type="EMBL" id="ML976017">
    <property type="protein sequence ID" value="KAF1944361.1"/>
    <property type="molecule type" value="Genomic_DNA"/>
</dbReference>
<dbReference type="Pfam" id="PF00583">
    <property type="entry name" value="Acetyltransf_1"/>
    <property type="match status" value="1"/>
</dbReference>
<accession>A0A6A5SV52</accession>
<protein>
    <recommendedName>
        <fullName evidence="2">N-acetyltransferase domain-containing protein</fullName>
    </recommendedName>
</protein>
<dbReference type="AlphaFoldDB" id="A0A6A5SV52"/>
<evidence type="ECO:0000313" key="4">
    <source>
        <dbReference type="Proteomes" id="UP000800038"/>
    </source>
</evidence>
<evidence type="ECO:0000256" key="1">
    <source>
        <dbReference type="SAM" id="MobiDB-lite"/>
    </source>
</evidence>
<dbReference type="CDD" id="cd04301">
    <property type="entry name" value="NAT_SF"/>
    <property type="match status" value="1"/>
</dbReference>
<feature type="compositionally biased region" description="Low complexity" evidence="1">
    <location>
        <begin position="626"/>
        <end position="638"/>
    </location>
</feature>
<dbReference type="OrthoDB" id="2019666at2759"/>
<feature type="region of interest" description="Disordered" evidence="1">
    <location>
        <begin position="608"/>
        <end position="649"/>
    </location>
</feature>